<keyword evidence="3" id="KW-1185">Reference proteome</keyword>
<gene>
    <name evidence="2" type="ORF">FCI23_39755</name>
</gene>
<sequence length="228" mass="24040">MWAAQGLDGYSYAWASEDRRAVAIAGPALSSRDRLAVWGASDAAVPLVRRVLAKVGPTYRPLGDSALIDALVHGIPTLNHVGSFGWMDCTSPAGCSVPGPSRAEWLPETTLPEVETLVEASFPASYAKPGVPGVERWAGVRDDGGRLAAVGALAWSAPTVGFLAGIAVQPQTRSQGLGRQVCNFLLAEALRLHGAAALMVNDWNHAALRLYLGMGLRYRPLRAASVST</sequence>
<name>A0A4U0S1G0_9ACTN</name>
<evidence type="ECO:0000313" key="3">
    <source>
        <dbReference type="Proteomes" id="UP000305778"/>
    </source>
</evidence>
<protein>
    <submittedName>
        <fullName evidence="2">GNAT family N-acetyltransferase</fullName>
    </submittedName>
</protein>
<dbReference type="AlphaFoldDB" id="A0A4U0S1G0"/>
<dbReference type="CDD" id="cd04301">
    <property type="entry name" value="NAT_SF"/>
    <property type="match status" value="1"/>
</dbReference>
<keyword evidence="2" id="KW-0808">Transferase</keyword>
<evidence type="ECO:0000259" key="1">
    <source>
        <dbReference type="PROSITE" id="PS51186"/>
    </source>
</evidence>
<proteinExistence type="predicted"/>
<evidence type="ECO:0000313" key="2">
    <source>
        <dbReference type="EMBL" id="TKA01953.1"/>
    </source>
</evidence>
<reference evidence="2 3" key="1">
    <citation type="submission" date="2019-04" db="EMBL/GenBank/DDBJ databases">
        <title>Streptomyces oryziradicis sp. nov., a novel actinomycete isolated from rhizosphere soil of rice (Oryza sativa L.).</title>
        <authorList>
            <person name="Li C."/>
        </authorList>
    </citation>
    <scope>NUCLEOTIDE SEQUENCE [LARGE SCALE GENOMIC DNA]</scope>
    <source>
        <strain evidence="2 3">NEAU-C40</strain>
    </source>
</reference>
<dbReference type="EMBL" id="SUMC01000068">
    <property type="protein sequence ID" value="TKA01953.1"/>
    <property type="molecule type" value="Genomic_DNA"/>
</dbReference>
<dbReference type="InterPro" id="IPR016181">
    <property type="entry name" value="Acyl_CoA_acyltransferase"/>
</dbReference>
<dbReference type="OrthoDB" id="3700890at2"/>
<dbReference type="Proteomes" id="UP000305778">
    <property type="component" value="Unassembled WGS sequence"/>
</dbReference>
<dbReference type="SUPFAM" id="SSF55729">
    <property type="entry name" value="Acyl-CoA N-acyltransferases (Nat)"/>
    <property type="match status" value="1"/>
</dbReference>
<dbReference type="Gene3D" id="3.40.630.30">
    <property type="match status" value="1"/>
</dbReference>
<dbReference type="InterPro" id="IPR000182">
    <property type="entry name" value="GNAT_dom"/>
</dbReference>
<organism evidence="2 3">
    <name type="scientific">Actinacidiphila oryziradicis</name>
    <dbReference type="NCBI Taxonomy" id="2571141"/>
    <lineage>
        <taxon>Bacteria</taxon>
        <taxon>Bacillati</taxon>
        <taxon>Actinomycetota</taxon>
        <taxon>Actinomycetes</taxon>
        <taxon>Kitasatosporales</taxon>
        <taxon>Streptomycetaceae</taxon>
        <taxon>Actinacidiphila</taxon>
    </lineage>
</organism>
<accession>A0A4U0S1G0</accession>
<feature type="domain" description="N-acetyltransferase" evidence="1">
    <location>
        <begin position="101"/>
        <end position="228"/>
    </location>
</feature>
<dbReference type="GO" id="GO:0016747">
    <property type="term" value="F:acyltransferase activity, transferring groups other than amino-acyl groups"/>
    <property type="evidence" value="ECO:0007669"/>
    <property type="project" value="InterPro"/>
</dbReference>
<comment type="caution">
    <text evidence="2">The sequence shown here is derived from an EMBL/GenBank/DDBJ whole genome shotgun (WGS) entry which is preliminary data.</text>
</comment>
<dbReference type="Pfam" id="PF00583">
    <property type="entry name" value="Acetyltransf_1"/>
    <property type="match status" value="1"/>
</dbReference>
<dbReference type="PROSITE" id="PS51186">
    <property type="entry name" value="GNAT"/>
    <property type="match status" value="1"/>
</dbReference>